<dbReference type="GO" id="GO:0016798">
    <property type="term" value="F:hydrolase activity, acting on glycosyl bonds"/>
    <property type="evidence" value="ECO:0007669"/>
    <property type="project" value="InterPro"/>
</dbReference>
<dbReference type="AlphaFoldDB" id="A0A9D9NKA4"/>
<dbReference type="Pfam" id="PF02018">
    <property type="entry name" value="CBM_4_9"/>
    <property type="match status" value="1"/>
</dbReference>
<sequence>DVAFTPMMEMKAGVEYTVKVDVTMLSAGFPAPRIPSAKVTVGQSQSGDAHLTTLYSSEGDLTEWENLELKFTPSADGQYCFGLWCSSTLGNVGDVFYDSFSVTAAESEEPPVTWEATLPYEETFDDATHYSGEDYLPIGWLATGETPFVTANIDWKPAVSGEWYMVTSSSVYDTRRDIAYSPMFEMEAGKEYVASFYLFMPGGANNPSFKVTAGREQSSDMHTATLIEIKNETVSDWTRYEAKFTPETAGEYCFAFWACSENVSDGYIAIDNVAIRAAEDVLPPTIWIKPGNMLNSLFTGSLLLKNQELKMVNRTEGADSYEWTVDGGAELSDATAAEPSIKFPASGTYDVTLEATNAGGTSSETVSVNINLNDGTEDTEDAIQTVSDITDYVFQQGDLPAYDENGAVVENGTYEVLYNYVVGVNPYYKAFAERFEIPADQEMTVNSLSAYIMMYYIFAESVGEVPVNDADANIKVVLYPEKDGKPDMANAFGSQTYNIRELFGDYGYYKPERRSIKFDEPIKVKGTFYVAFEFDQIHLEAGSGWQRSYIGADTRRHANLQTTLYVLPENAIEGTNFTPDGTYCRADEFCPALEGYSFTVMPWVTIHKLTEGSVEGIENDEVTISVSADGADYKVSGLADGARVQVWSVSGQLMFDGVSVDGEVVISASGWSKGVYVIAAGDNTVKVIK</sequence>
<dbReference type="InterPro" id="IPR013783">
    <property type="entry name" value="Ig-like_fold"/>
</dbReference>
<dbReference type="PROSITE" id="PS50093">
    <property type="entry name" value="PKD"/>
    <property type="match status" value="1"/>
</dbReference>
<comment type="caution">
    <text evidence="3">The sequence shown here is derived from an EMBL/GenBank/DDBJ whole genome shotgun (WGS) entry which is preliminary data.</text>
</comment>
<dbReference type="SUPFAM" id="SSF49299">
    <property type="entry name" value="PKD domain"/>
    <property type="match status" value="1"/>
</dbReference>
<dbReference type="InterPro" id="IPR022409">
    <property type="entry name" value="PKD/Chitinase_dom"/>
</dbReference>
<dbReference type="CDD" id="cd00146">
    <property type="entry name" value="PKD"/>
    <property type="match status" value="1"/>
</dbReference>
<dbReference type="InterPro" id="IPR000601">
    <property type="entry name" value="PKD_dom"/>
</dbReference>
<proteinExistence type="predicted"/>
<gene>
    <name evidence="3" type="ORF">IAB88_06355</name>
</gene>
<name>A0A9D9NKA4_9BACT</name>
<protein>
    <submittedName>
        <fullName evidence="3">Carbohydrate binding domain-containing protein</fullName>
    </submittedName>
</protein>
<dbReference type="SMART" id="SM00089">
    <property type="entry name" value="PKD"/>
    <property type="match status" value="1"/>
</dbReference>
<feature type="domain" description="PKD" evidence="2">
    <location>
        <begin position="320"/>
        <end position="377"/>
    </location>
</feature>
<dbReference type="Gene3D" id="2.60.40.10">
    <property type="entry name" value="Immunoglobulins"/>
    <property type="match status" value="1"/>
</dbReference>
<reference evidence="3" key="2">
    <citation type="journal article" date="2021" name="PeerJ">
        <title>Extensive microbial diversity within the chicken gut microbiome revealed by metagenomics and culture.</title>
        <authorList>
            <person name="Gilroy R."/>
            <person name="Ravi A."/>
            <person name="Getino M."/>
            <person name="Pursley I."/>
            <person name="Horton D.L."/>
            <person name="Alikhan N.F."/>
            <person name="Baker D."/>
            <person name="Gharbi K."/>
            <person name="Hall N."/>
            <person name="Watson M."/>
            <person name="Adriaenssens E.M."/>
            <person name="Foster-Nyarko E."/>
            <person name="Jarju S."/>
            <person name="Secka A."/>
            <person name="Antonio M."/>
            <person name="Oren A."/>
            <person name="Chaudhuri R.R."/>
            <person name="La Ragione R."/>
            <person name="Hildebrand F."/>
            <person name="Pallen M.J."/>
        </authorList>
    </citation>
    <scope>NUCLEOTIDE SEQUENCE</scope>
    <source>
        <strain evidence="3">6919</strain>
    </source>
</reference>
<evidence type="ECO:0000313" key="3">
    <source>
        <dbReference type="EMBL" id="MBO8476597.1"/>
    </source>
</evidence>
<dbReference type="Proteomes" id="UP000823598">
    <property type="component" value="Unassembled WGS sequence"/>
</dbReference>
<evidence type="ECO:0000259" key="2">
    <source>
        <dbReference type="PROSITE" id="PS50093"/>
    </source>
</evidence>
<keyword evidence="1" id="KW-0378">Hydrolase</keyword>
<dbReference type="Pfam" id="PF00801">
    <property type="entry name" value="PKD"/>
    <property type="match status" value="1"/>
</dbReference>
<dbReference type="InterPro" id="IPR035986">
    <property type="entry name" value="PKD_dom_sf"/>
</dbReference>
<feature type="non-terminal residue" evidence="3">
    <location>
        <position position="1"/>
    </location>
</feature>
<organism evidence="3 4">
    <name type="scientific">Candidatus Limisoma faecipullorum</name>
    <dbReference type="NCBI Taxonomy" id="2840854"/>
    <lineage>
        <taxon>Bacteria</taxon>
        <taxon>Pseudomonadati</taxon>
        <taxon>Bacteroidota</taxon>
        <taxon>Bacteroidia</taxon>
        <taxon>Bacteroidales</taxon>
        <taxon>Candidatus Limisoma</taxon>
    </lineage>
</organism>
<dbReference type="Gene3D" id="2.60.120.260">
    <property type="entry name" value="Galactose-binding domain-like"/>
    <property type="match status" value="2"/>
</dbReference>
<dbReference type="InterPro" id="IPR003305">
    <property type="entry name" value="CenC_carb-bd"/>
</dbReference>
<evidence type="ECO:0000313" key="4">
    <source>
        <dbReference type="Proteomes" id="UP000823598"/>
    </source>
</evidence>
<accession>A0A9D9NKA4</accession>
<reference evidence="3" key="1">
    <citation type="submission" date="2020-10" db="EMBL/GenBank/DDBJ databases">
        <authorList>
            <person name="Gilroy R."/>
        </authorList>
    </citation>
    <scope>NUCLEOTIDE SEQUENCE</scope>
    <source>
        <strain evidence="3">6919</strain>
    </source>
</reference>
<evidence type="ECO:0000256" key="1">
    <source>
        <dbReference type="ARBA" id="ARBA00022801"/>
    </source>
</evidence>
<dbReference type="EMBL" id="JADIMC010000071">
    <property type="protein sequence ID" value="MBO8476597.1"/>
    <property type="molecule type" value="Genomic_DNA"/>
</dbReference>